<reference evidence="1" key="2">
    <citation type="journal article" date="2003" name="Plasmid">
        <title>Complete nucleotide sequence of a native plasmid from Brevibacterium linens.</title>
        <authorList>
            <person name="Moore M."/>
            <person name="Svenson C."/>
            <person name="Bowling D."/>
            <person name="Glenn D."/>
        </authorList>
    </citation>
    <scope>NUCLEOTIDE SEQUENCE</scope>
    <source>
        <plasmid evidence="1">LIM</plasmid>
    </source>
</reference>
<geneLocation type="plasmid" evidence="1">
    <name>LIM</name>
</geneLocation>
<name>Q9F4V5_BRELN</name>
<proteinExistence type="predicted"/>
<protein>
    <submittedName>
        <fullName evidence="1">RepB</fullName>
    </submittedName>
</protein>
<reference evidence="1" key="1">
    <citation type="submission" date="2000-07" db="EMBL/GenBank/DDBJ databases">
        <authorList>
            <person name="Moore M.W."/>
            <person name="Glenn D."/>
            <person name="Bowling D."/>
        </authorList>
    </citation>
    <scope>NUCLEOTIDE SEQUENCE</scope>
    <source>
        <plasmid evidence="1">LIM</plasmid>
    </source>
</reference>
<dbReference type="AlphaFoldDB" id="Q9F4V5"/>
<accession>Q9F4V5</accession>
<organism evidence="1">
    <name type="scientific">Brevibacterium linens</name>
    <dbReference type="NCBI Taxonomy" id="1703"/>
    <lineage>
        <taxon>Bacteria</taxon>
        <taxon>Bacillati</taxon>
        <taxon>Actinomycetota</taxon>
        <taxon>Actinomycetes</taxon>
        <taxon>Micrococcales</taxon>
        <taxon>Brevibacteriaceae</taxon>
        <taxon>Brevibacterium</taxon>
    </lineage>
</organism>
<dbReference type="EMBL" id="AY004211">
    <property type="protein sequence ID" value="AAF89086.1"/>
    <property type="molecule type" value="Genomic_DNA"/>
</dbReference>
<sequence>MTMTAEHRHPRNGMSVRELAAKVGVSEKSIVRWTSEPREVYLSRAQQRRVRIRELRETGLSNACDRR</sequence>
<keyword evidence="1" id="KW-0614">Plasmid</keyword>
<gene>
    <name evidence="1" type="primary">repB</name>
</gene>
<evidence type="ECO:0000313" key="1">
    <source>
        <dbReference type="EMBL" id="AAF89086.1"/>
    </source>
</evidence>